<gene>
    <name evidence="2" type="ORF">HanXRQr2_Chr03g0093991</name>
</gene>
<dbReference type="EMBL" id="MNCJ02000318">
    <property type="protein sequence ID" value="KAF5813073.1"/>
    <property type="molecule type" value="Genomic_DNA"/>
</dbReference>
<keyword evidence="3" id="KW-1185">Reference proteome</keyword>
<protein>
    <submittedName>
        <fullName evidence="2">F-box associated interaction domain-containing protein</fullName>
    </submittedName>
</protein>
<organism evidence="2 3">
    <name type="scientific">Helianthus annuus</name>
    <name type="common">Common sunflower</name>
    <dbReference type="NCBI Taxonomy" id="4232"/>
    <lineage>
        <taxon>Eukaryota</taxon>
        <taxon>Viridiplantae</taxon>
        <taxon>Streptophyta</taxon>
        <taxon>Embryophyta</taxon>
        <taxon>Tracheophyta</taxon>
        <taxon>Spermatophyta</taxon>
        <taxon>Magnoliopsida</taxon>
        <taxon>eudicotyledons</taxon>
        <taxon>Gunneridae</taxon>
        <taxon>Pentapetalae</taxon>
        <taxon>asterids</taxon>
        <taxon>campanulids</taxon>
        <taxon>Asterales</taxon>
        <taxon>Asteraceae</taxon>
        <taxon>Asteroideae</taxon>
        <taxon>Heliantheae alliance</taxon>
        <taxon>Heliantheae</taxon>
        <taxon>Helianthus</taxon>
    </lineage>
</organism>
<feature type="domain" description="F-box associated beta-propeller type 3" evidence="1">
    <location>
        <begin position="32"/>
        <end position="172"/>
    </location>
</feature>
<dbReference type="NCBIfam" id="TIGR01640">
    <property type="entry name" value="F_box_assoc_1"/>
    <property type="match status" value="1"/>
</dbReference>
<comment type="caution">
    <text evidence="2">The sequence shown here is derived from an EMBL/GenBank/DDBJ whole genome shotgun (WGS) entry which is preliminary data.</text>
</comment>
<evidence type="ECO:0000259" key="1">
    <source>
        <dbReference type="Pfam" id="PF08268"/>
    </source>
</evidence>
<proteinExistence type="predicted"/>
<dbReference type="PANTHER" id="PTHR31672:SF13">
    <property type="entry name" value="F-BOX PROTEIN CPR30-LIKE"/>
    <property type="match status" value="1"/>
</dbReference>
<accession>A0A9K3JCM0</accession>
<dbReference type="Proteomes" id="UP000215914">
    <property type="component" value="Unassembled WGS sequence"/>
</dbReference>
<evidence type="ECO:0000313" key="3">
    <source>
        <dbReference type="Proteomes" id="UP000215914"/>
    </source>
</evidence>
<dbReference type="Gramene" id="mRNA:HanXRQr2_Chr03g0093991">
    <property type="protein sequence ID" value="mRNA:HanXRQr2_Chr03g0093991"/>
    <property type="gene ID" value="HanXRQr2_Chr03g0093991"/>
</dbReference>
<dbReference type="PANTHER" id="PTHR31672">
    <property type="entry name" value="BNACNNG10540D PROTEIN"/>
    <property type="match status" value="1"/>
</dbReference>
<dbReference type="InterPro" id="IPR050796">
    <property type="entry name" value="SCF_F-box_component"/>
</dbReference>
<evidence type="ECO:0000313" key="2">
    <source>
        <dbReference type="EMBL" id="KAF5813073.1"/>
    </source>
</evidence>
<name>A0A9K3JCM0_HELAN</name>
<dbReference type="InterPro" id="IPR013187">
    <property type="entry name" value="F-box-assoc_dom_typ3"/>
</dbReference>
<dbReference type="InterPro" id="IPR017451">
    <property type="entry name" value="F-box-assoc_interact_dom"/>
</dbReference>
<reference evidence="2" key="2">
    <citation type="submission" date="2020-06" db="EMBL/GenBank/DDBJ databases">
        <title>Helianthus annuus Genome sequencing and assembly Release 2.</title>
        <authorList>
            <person name="Gouzy J."/>
            <person name="Langlade N."/>
            <person name="Munos S."/>
        </authorList>
    </citation>
    <scope>NUCLEOTIDE SEQUENCE</scope>
    <source>
        <tissue evidence="2">Leaves</tissue>
    </source>
</reference>
<dbReference type="AlphaFoldDB" id="A0A9K3JCM0"/>
<reference evidence="2" key="1">
    <citation type="journal article" date="2017" name="Nature">
        <title>The sunflower genome provides insights into oil metabolism, flowering and Asterid evolution.</title>
        <authorList>
            <person name="Badouin H."/>
            <person name="Gouzy J."/>
            <person name="Grassa C.J."/>
            <person name="Murat F."/>
            <person name="Staton S.E."/>
            <person name="Cottret L."/>
            <person name="Lelandais-Briere C."/>
            <person name="Owens G.L."/>
            <person name="Carrere S."/>
            <person name="Mayjonade B."/>
            <person name="Legrand L."/>
            <person name="Gill N."/>
            <person name="Kane N.C."/>
            <person name="Bowers J.E."/>
            <person name="Hubner S."/>
            <person name="Bellec A."/>
            <person name="Berard A."/>
            <person name="Berges H."/>
            <person name="Blanchet N."/>
            <person name="Boniface M.C."/>
            <person name="Brunel D."/>
            <person name="Catrice O."/>
            <person name="Chaidir N."/>
            <person name="Claudel C."/>
            <person name="Donnadieu C."/>
            <person name="Faraut T."/>
            <person name="Fievet G."/>
            <person name="Helmstetter N."/>
            <person name="King M."/>
            <person name="Knapp S.J."/>
            <person name="Lai Z."/>
            <person name="Le Paslier M.C."/>
            <person name="Lippi Y."/>
            <person name="Lorenzon L."/>
            <person name="Mandel J.R."/>
            <person name="Marage G."/>
            <person name="Marchand G."/>
            <person name="Marquand E."/>
            <person name="Bret-Mestries E."/>
            <person name="Morien E."/>
            <person name="Nambeesan S."/>
            <person name="Nguyen T."/>
            <person name="Pegot-Espagnet P."/>
            <person name="Pouilly N."/>
            <person name="Raftis F."/>
            <person name="Sallet E."/>
            <person name="Schiex T."/>
            <person name="Thomas J."/>
            <person name="Vandecasteele C."/>
            <person name="Vares D."/>
            <person name="Vear F."/>
            <person name="Vautrin S."/>
            <person name="Crespi M."/>
            <person name="Mangin B."/>
            <person name="Burke J.M."/>
            <person name="Salse J."/>
            <person name="Munos S."/>
            <person name="Vincourt P."/>
            <person name="Rieseberg L.H."/>
            <person name="Langlade N.B."/>
        </authorList>
    </citation>
    <scope>NUCLEOTIDE SEQUENCE</scope>
    <source>
        <tissue evidence="2">Leaves</tissue>
    </source>
</reference>
<dbReference type="Pfam" id="PF08268">
    <property type="entry name" value="FBA_3"/>
    <property type="match status" value="1"/>
</dbReference>
<sequence>MSQKWVWSKGSDWVGLTALCQSSHETIHETDKLLVSSRGTHSSTSFCSLNLDSPPTVVELETPFDTTRFPDVLGTCHGLVCLSDMSFDRFIVLWNPATRKYKVIPTPMVYPSGSSVLIAVDQVGYDHVNDDYKVVRLIQTGVGVWLNSKVFVYSRKLNVWQSLEQRFPYHFSLALCPGQVPHPECFNTGVITRLGVLGGCLCVIHYRELRSVNVWVMGEYGVKESWSKLVALTSGNVSRCVFLSVSPITYLKNRKEVVVEVNQQWFEIYDLEEKTSKQIMIGDASRHLSTYVYQESLFKL</sequence>